<reference evidence="1" key="2">
    <citation type="submission" date="2015-02" db="UniProtKB">
        <authorList>
            <consortium name="EnsemblMetazoa"/>
        </authorList>
    </citation>
    <scope>IDENTIFICATION</scope>
</reference>
<dbReference type="Proteomes" id="UP000014500">
    <property type="component" value="Unassembled WGS sequence"/>
</dbReference>
<organism evidence="1 2">
    <name type="scientific">Strigamia maritima</name>
    <name type="common">European centipede</name>
    <name type="synonym">Geophilus maritimus</name>
    <dbReference type="NCBI Taxonomy" id="126957"/>
    <lineage>
        <taxon>Eukaryota</taxon>
        <taxon>Metazoa</taxon>
        <taxon>Ecdysozoa</taxon>
        <taxon>Arthropoda</taxon>
        <taxon>Myriapoda</taxon>
        <taxon>Chilopoda</taxon>
        <taxon>Pleurostigmophora</taxon>
        <taxon>Geophilomorpha</taxon>
        <taxon>Linotaeniidae</taxon>
        <taxon>Strigamia</taxon>
    </lineage>
</organism>
<dbReference type="EMBL" id="JH431846">
    <property type="status" value="NOT_ANNOTATED_CDS"/>
    <property type="molecule type" value="Genomic_DNA"/>
</dbReference>
<sequence length="49" mass="5657">MFRSSRFGKVVHLLVKWGNRLDDVIPLTQKDFQLDQTSTDLSLLLLTPL</sequence>
<dbReference type="HOGENOM" id="CLU_3147507_0_0_1"/>
<keyword evidence="2" id="KW-1185">Reference proteome</keyword>
<protein>
    <submittedName>
        <fullName evidence="1">Uncharacterized protein</fullName>
    </submittedName>
</protein>
<dbReference type="AlphaFoldDB" id="T1JLB2"/>
<evidence type="ECO:0000313" key="2">
    <source>
        <dbReference type="Proteomes" id="UP000014500"/>
    </source>
</evidence>
<reference evidence="2" key="1">
    <citation type="submission" date="2011-05" db="EMBL/GenBank/DDBJ databases">
        <authorList>
            <person name="Richards S.R."/>
            <person name="Qu J."/>
            <person name="Jiang H."/>
            <person name="Jhangiani S.N."/>
            <person name="Agravi P."/>
            <person name="Goodspeed R."/>
            <person name="Gross S."/>
            <person name="Mandapat C."/>
            <person name="Jackson L."/>
            <person name="Mathew T."/>
            <person name="Pu L."/>
            <person name="Thornton R."/>
            <person name="Saada N."/>
            <person name="Wilczek-Boney K.B."/>
            <person name="Lee S."/>
            <person name="Kovar C."/>
            <person name="Wu Y."/>
            <person name="Scherer S.E."/>
            <person name="Worley K.C."/>
            <person name="Muzny D.M."/>
            <person name="Gibbs R."/>
        </authorList>
    </citation>
    <scope>NUCLEOTIDE SEQUENCE</scope>
    <source>
        <strain evidence="2">Brora</strain>
    </source>
</reference>
<evidence type="ECO:0000313" key="1">
    <source>
        <dbReference type="EnsemblMetazoa" id="SMAR014642-PA"/>
    </source>
</evidence>
<accession>T1JLB2</accession>
<proteinExistence type="predicted"/>
<name>T1JLB2_STRMM</name>
<dbReference type="EnsemblMetazoa" id="SMAR014642-RA">
    <property type="protein sequence ID" value="SMAR014642-PA"/>
    <property type="gene ID" value="SMAR014642"/>
</dbReference>